<protein>
    <recommendedName>
        <fullName evidence="4">Holin</fullName>
    </recommendedName>
</protein>
<organism evidence="2 3">
    <name type="scientific">Aminobacterium colombiense (strain DSM 12261 / ALA-1)</name>
    <dbReference type="NCBI Taxonomy" id="572547"/>
    <lineage>
        <taxon>Bacteria</taxon>
        <taxon>Thermotogati</taxon>
        <taxon>Synergistota</taxon>
        <taxon>Synergistia</taxon>
        <taxon>Synergistales</taxon>
        <taxon>Aminobacteriaceae</taxon>
        <taxon>Aminobacterium</taxon>
    </lineage>
</organism>
<dbReference type="OrthoDB" id="6555944at2"/>
<dbReference type="HOGENOM" id="CLU_2191442_0_0_0"/>
<keyword evidence="1" id="KW-1133">Transmembrane helix</keyword>
<keyword evidence="1" id="KW-0812">Transmembrane</keyword>
<keyword evidence="1" id="KW-0472">Membrane</keyword>
<dbReference type="Pfam" id="PF16083">
    <property type="entry name" value="Phage_holin_3_3"/>
    <property type="match status" value="1"/>
</dbReference>
<dbReference type="TCDB" id="1.E.5.3.2">
    <property type="family name" value="the prd1 phage p35 holin (p35 holin) family"/>
</dbReference>
<dbReference type="InterPro" id="IPR032126">
    <property type="entry name" value="LydA_holin"/>
</dbReference>
<sequence>MLGEGKLAEQITRLLTPVALAVFGGIAHGLNCKQEEFSWWFFFTGIITSAFVGICVFYVLDGVSIPQGFKSASIAISGYSSHEVLQVLKKRVLKSLAGRVERECSSGK</sequence>
<dbReference type="EMBL" id="CP001997">
    <property type="protein sequence ID" value="ADE57223.1"/>
    <property type="molecule type" value="Genomic_DNA"/>
</dbReference>
<evidence type="ECO:0000313" key="2">
    <source>
        <dbReference type="EMBL" id="ADE57223.1"/>
    </source>
</evidence>
<dbReference type="STRING" id="572547.Amico_1099"/>
<keyword evidence="3" id="KW-1185">Reference proteome</keyword>
<proteinExistence type="predicted"/>
<evidence type="ECO:0000313" key="3">
    <source>
        <dbReference type="Proteomes" id="UP000002366"/>
    </source>
</evidence>
<name>D5EF91_AMICL</name>
<feature type="transmembrane region" description="Helical" evidence="1">
    <location>
        <begin position="39"/>
        <end position="60"/>
    </location>
</feature>
<gene>
    <name evidence="2" type="ordered locus">Amico_1099</name>
</gene>
<evidence type="ECO:0008006" key="4">
    <source>
        <dbReference type="Google" id="ProtNLM"/>
    </source>
</evidence>
<dbReference type="KEGG" id="aco:Amico_1099"/>
<accession>D5EF91</accession>
<evidence type="ECO:0000256" key="1">
    <source>
        <dbReference type="SAM" id="Phobius"/>
    </source>
</evidence>
<reference evidence="2 3" key="1">
    <citation type="journal article" date="2010" name="Stand. Genomic Sci.">
        <title>Complete genome sequence of Aminobacterium colombiense type strain (ALA-1).</title>
        <authorList>
            <person name="Chertkov O."/>
            <person name="Sikorski J."/>
            <person name="Brambilla E."/>
            <person name="Lapidus A."/>
            <person name="Copeland A."/>
            <person name="Glavina Del Rio T."/>
            <person name="Nolan M."/>
            <person name="Lucas S."/>
            <person name="Tice H."/>
            <person name="Cheng J.F."/>
            <person name="Han C."/>
            <person name="Detter J.C."/>
            <person name="Bruce D."/>
            <person name="Tapia R."/>
            <person name="Goodwin L."/>
            <person name="Pitluck S."/>
            <person name="Liolios K."/>
            <person name="Ivanova N."/>
            <person name="Mavromatis K."/>
            <person name="Ovchinnikova G."/>
            <person name="Pati A."/>
            <person name="Chen A."/>
            <person name="Palaniappan K."/>
            <person name="Land M."/>
            <person name="Hauser L."/>
            <person name="Chang Y.J."/>
            <person name="Jeffries C.D."/>
            <person name="Spring S."/>
            <person name="Rohde M."/>
            <person name="Goker M."/>
            <person name="Bristow J."/>
            <person name="Eisen J.A."/>
            <person name="Markowitz V."/>
            <person name="Hugenholtz P."/>
            <person name="Kyrpides N.C."/>
            <person name="Klenk H.P."/>
        </authorList>
    </citation>
    <scope>NUCLEOTIDE SEQUENCE [LARGE SCALE GENOMIC DNA]</scope>
    <source>
        <strain evidence="3">DSM 12261 / ALA-1</strain>
    </source>
</reference>
<dbReference type="Proteomes" id="UP000002366">
    <property type="component" value="Chromosome"/>
</dbReference>
<dbReference type="AlphaFoldDB" id="D5EF91"/>